<dbReference type="PANTHER" id="PTHR13774">
    <property type="entry name" value="PHENAZINE BIOSYNTHESIS PROTEIN"/>
    <property type="match status" value="1"/>
</dbReference>
<proteinExistence type="predicted"/>
<protein>
    <submittedName>
        <fullName evidence="2">Phenazine biosynthesis protein PhzF like</fullName>
    </submittedName>
</protein>
<evidence type="ECO:0000313" key="3">
    <source>
        <dbReference type="Proteomes" id="UP000264006"/>
    </source>
</evidence>
<dbReference type="Pfam" id="PF02567">
    <property type="entry name" value="PhzC-PhzF"/>
    <property type="match status" value="1"/>
</dbReference>
<dbReference type="PIRSF" id="PIRSF016184">
    <property type="entry name" value="PhzC_PhzF"/>
    <property type="match status" value="1"/>
</dbReference>
<dbReference type="NCBIfam" id="TIGR00654">
    <property type="entry name" value="PhzF_family"/>
    <property type="match status" value="1"/>
</dbReference>
<reference evidence="2 3" key="1">
    <citation type="submission" date="2018-09" db="EMBL/GenBank/DDBJ databases">
        <title>Complete genome sequence of Euzebya sp. DY32-46 isolated from seawater of Pacific Ocean.</title>
        <authorList>
            <person name="Xu L."/>
            <person name="Wu Y.-H."/>
            <person name="Xu X.-W."/>
        </authorList>
    </citation>
    <scope>NUCLEOTIDE SEQUENCE [LARGE SCALE GENOMIC DNA]</scope>
    <source>
        <strain evidence="2 3">DY32-46</strain>
    </source>
</reference>
<dbReference type="GO" id="GO:0005737">
    <property type="term" value="C:cytoplasm"/>
    <property type="evidence" value="ECO:0007669"/>
    <property type="project" value="TreeGrafter"/>
</dbReference>
<evidence type="ECO:0000313" key="2">
    <source>
        <dbReference type="EMBL" id="AXV09489.1"/>
    </source>
</evidence>
<dbReference type="InterPro" id="IPR003719">
    <property type="entry name" value="Phenazine_PhzF-like"/>
</dbReference>
<gene>
    <name evidence="2" type="ORF">DVS28_a4832</name>
</gene>
<dbReference type="Gene3D" id="3.10.310.10">
    <property type="entry name" value="Diaminopimelate Epimerase, Chain A, domain 1"/>
    <property type="match status" value="2"/>
</dbReference>
<dbReference type="PANTHER" id="PTHR13774:SF32">
    <property type="entry name" value="ANTISENSE-ENHANCING SEQUENCE 1"/>
    <property type="match status" value="1"/>
</dbReference>
<dbReference type="AlphaFoldDB" id="A0A346Y4U2"/>
<sequence>MVVEVASDRCATPLSMQRRFAQVDVFSAVPFLGNPVAVVLDGEGLTTEEMQSITRWTNLSEATFLLPPTTSAADYRVRIFTQSRELPFAGHPTLGSCRAWLDAGGTPAGTDIVQECGVGLVPIRRDGELLAFAAPPTTRSGPVSEEDLAYVCDVLRLDRSVVVDAAWTDNGPGWVSLLLSSAEAVLDVTPRVALDRETDIGLVGFHPPGGDVAVEVRGLFTDDQHVLREDPVTGSLNAAVAQWLIAGGRAEAPWVAAQGAVLGRAGQVHVSMDADDQVWVGGATTVVVSGTIEA</sequence>
<name>A0A346Y4U2_9ACTN</name>
<keyword evidence="3" id="KW-1185">Reference proteome</keyword>
<feature type="active site" evidence="1">
    <location>
        <position position="61"/>
    </location>
</feature>
<accession>A0A346Y4U2</accession>
<organism evidence="2 3">
    <name type="scientific">Euzebya pacifica</name>
    <dbReference type="NCBI Taxonomy" id="1608957"/>
    <lineage>
        <taxon>Bacteria</taxon>
        <taxon>Bacillati</taxon>
        <taxon>Actinomycetota</taxon>
        <taxon>Nitriliruptoria</taxon>
        <taxon>Euzebyales</taxon>
    </lineage>
</organism>
<evidence type="ECO:0000256" key="1">
    <source>
        <dbReference type="PIRSR" id="PIRSR016184-1"/>
    </source>
</evidence>
<dbReference type="KEGG" id="euz:DVS28_a4832"/>
<dbReference type="EMBL" id="CP031165">
    <property type="protein sequence ID" value="AXV09489.1"/>
    <property type="molecule type" value="Genomic_DNA"/>
</dbReference>
<dbReference type="SUPFAM" id="SSF54506">
    <property type="entry name" value="Diaminopimelate epimerase-like"/>
    <property type="match status" value="1"/>
</dbReference>
<dbReference type="GO" id="GO:0016853">
    <property type="term" value="F:isomerase activity"/>
    <property type="evidence" value="ECO:0007669"/>
    <property type="project" value="TreeGrafter"/>
</dbReference>
<dbReference type="Proteomes" id="UP000264006">
    <property type="component" value="Chromosome"/>
</dbReference>